<dbReference type="AlphaFoldDB" id="A0AAD9JFL6"/>
<dbReference type="Proteomes" id="UP001209878">
    <property type="component" value="Unassembled WGS sequence"/>
</dbReference>
<evidence type="ECO:0000313" key="9">
    <source>
        <dbReference type="Proteomes" id="UP001209878"/>
    </source>
</evidence>
<reference evidence="8" key="1">
    <citation type="journal article" date="2023" name="Mol. Biol. Evol.">
        <title>Third-Generation Sequencing Reveals the Adaptive Role of the Epigenome in Three Deep-Sea Polychaetes.</title>
        <authorList>
            <person name="Perez M."/>
            <person name="Aroh O."/>
            <person name="Sun Y."/>
            <person name="Lan Y."/>
            <person name="Juniper S.K."/>
            <person name="Young C.R."/>
            <person name="Angers B."/>
            <person name="Qian P.Y."/>
        </authorList>
    </citation>
    <scope>NUCLEOTIDE SEQUENCE</scope>
    <source>
        <strain evidence="8">R07B-5</strain>
    </source>
</reference>
<keyword evidence="4 6" id="KW-1133">Transmembrane helix</keyword>
<dbReference type="InterPro" id="IPR000157">
    <property type="entry name" value="TIR_dom"/>
</dbReference>
<comment type="subcellular location">
    <subcellularLocation>
        <location evidence="1">Membrane</location>
    </subcellularLocation>
</comment>
<keyword evidence="9" id="KW-1185">Reference proteome</keyword>
<dbReference type="EMBL" id="JAODUO010002608">
    <property type="protein sequence ID" value="KAK2151425.1"/>
    <property type="molecule type" value="Genomic_DNA"/>
</dbReference>
<proteinExistence type="predicted"/>
<dbReference type="GO" id="GO:0038023">
    <property type="term" value="F:signaling receptor activity"/>
    <property type="evidence" value="ECO:0007669"/>
    <property type="project" value="TreeGrafter"/>
</dbReference>
<evidence type="ECO:0000256" key="3">
    <source>
        <dbReference type="ARBA" id="ARBA00022729"/>
    </source>
</evidence>
<evidence type="ECO:0000256" key="2">
    <source>
        <dbReference type="ARBA" id="ARBA00022692"/>
    </source>
</evidence>
<accession>A0AAD9JFL6</accession>
<dbReference type="SUPFAM" id="SSF52200">
    <property type="entry name" value="Toll/Interleukin receptor TIR domain"/>
    <property type="match status" value="1"/>
</dbReference>
<feature type="domain" description="TIR" evidence="7">
    <location>
        <begin position="106"/>
        <end position="263"/>
    </location>
</feature>
<evidence type="ECO:0000256" key="6">
    <source>
        <dbReference type="SAM" id="Phobius"/>
    </source>
</evidence>
<dbReference type="PANTHER" id="PTHR24365:SF530">
    <property type="entry name" value="MSTPROX-RELATED"/>
    <property type="match status" value="1"/>
</dbReference>
<dbReference type="Gene3D" id="3.40.50.10140">
    <property type="entry name" value="Toll/interleukin-1 receptor homology (TIR) domain"/>
    <property type="match status" value="1"/>
</dbReference>
<feature type="transmembrane region" description="Helical" evidence="6">
    <location>
        <begin position="57"/>
        <end position="78"/>
    </location>
</feature>
<sequence length="292" mass="34339">MFTCNCDSLSFVRWTRVTHVRLASKERLTCFYGDIRDKPLSHIELDIMQTGCREPSVLPIVLPIMAVVIFICLLAVLVRYHRWYIKYHLVLCWLREKRTYSSSQDKQYDAMVLYFMHSTNARQQLGGVARISRWVCTRLLPRAEDEWGLCLYVGDRDDLGGASKIHNFVSGFDSSDKVVVCLTREFIEDIDCMNYLTIALDSNKPLTKYVFVLFDDIQPTSVPRRVGQLLMSNAPSMQITWNRAEDEDETAHEVFWRRMRDALMRDPEQERCRRRFDVIPLLVTRHEHIEDF</sequence>
<evidence type="ECO:0000256" key="4">
    <source>
        <dbReference type="ARBA" id="ARBA00022989"/>
    </source>
</evidence>
<keyword evidence="3" id="KW-0732">Signal</keyword>
<evidence type="ECO:0000256" key="5">
    <source>
        <dbReference type="ARBA" id="ARBA00023136"/>
    </source>
</evidence>
<dbReference type="InterPro" id="IPR035897">
    <property type="entry name" value="Toll_tir_struct_dom_sf"/>
</dbReference>
<keyword evidence="2 6" id="KW-0812">Transmembrane</keyword>
<protein>
    <recommendedName>
        <fullName evidence="7">TIR domain-containing protein</fullName>
    </recommendedName>
</protein>
<dbReference type="PROSITE" id="PS50104">
    <property type="entry name" value="TIR"/>
    <property type="match status" value="1"/>
</dbReference>
<organism evidence="8 9">
    <name type="scientific">Ridgeia piscesae</name>
    <name type="common">Tubeworm</name>
    <dbReference type="NCBI Taxonomy" id="27915"/>
    <lineage>
        <taxon>Eukaryota</taxon>
        <taxon>Metazoa</taxon>
        <taxon>Spiralia</taxon>
        <taxon>Lophotrochozoa</taxon>
        <taxon>Annelida</taxon>
        <taxon>Polychaeta</taxon>
        <taxon>Sedentaria</taxon>
        <taxon>Canalipalpata</taxon>
        <taxon>Sabellida</taxon>
        <taxon>Siboglinidae</taxon>
        <taxon>Ridgeia</taxon>
    </lineage>
</organism>
<dbReference type="GO" id="GO:0007165">
    <property type="term" value="P:signal transduction"/>
    <property type="evidence" value="ECO:0007669"/>
    <property type="project" value="InterPro"/>
</dbReference>
<dbReference type="Pfam" id="PF01582">
    <property type="entry name" value="TIR"/>
    <property type="match status" value="1"/>
</dbReference>
<name>A0AAD9JFL6_RIDPI</name>
<comment type="caution">
    <text evidence="8">The sequence shown here is derived from an EMBL/GenBank/DDBJ whole genome shotgun (WGS) entry which is preliminary data.</text>
</comment>
<dbReference type="PANTHER" id="PTHR24365">
    <property type="entry name" value="TOLL-LIKE RECEPTOR"/>
    <property type="match status" value="1"/>
</dbReference>
<dbReference type="GO" id="GO:0005886">
    <property type="term" value="C:plasma membrane"/>
    <property type="evidence" value="ECO:0007669"/>
    <property type="project" value="TreeGrafter"/>
</dbReference>
<evidence type="ECO:0000256" key="1">
    <source>
        <dbReference type="ARBA" id="ARBA00004370"/>
    </source>
</evidence>
<evidence type="ECO:0000259" key="7">
    <source>
        <dbReference type="PROSITE" id="PS50104"/>
    </source>
</evidence>
<keyword evidence="5 6" id="KW-0472">Membrane</keyword>
<evidence type="ECO:0000313" key="8">
    <source>
        <dbReference type="EMBL" id="KAK2151425.1"/>
    </source>
</evidence>
<gene>
    <name evidence="8" type="ORF">NP493_2619g00001</name>
</gene>